<feature type="transmembrane region" description="Helical" evidence="1">
    <location>
        <begin position="20"/>
        <end position="44"/>
    </location>
</feature>
<comment type="caution">
    <text evidence="2">The sequence shown here is derived from an EMBL/GenBank/DDBJ whole genome shotgun (WGS) entry which is preliminary data.</text>
</comment>
<organism evidence="2 3">
    <name type="scientific">Pristionchus mayeri</name>
    <dbReference type="NCBI Taxonomy" id="1317129"/>
    <lineage>
        <taxon>Eukaryota</taxon>
        <taxon>Metazoa</taxon>
        <taxon>Ecdysozoa</taxon>
        <taxon>Nematoda</taxon>
        <taxon>Chromadorea</taxon>
        <taxon>Rhabditida</taxon>
        <taxon>Rhabditina</taxon>
        <taxon>Diplogasteromorpha</taxon>
        <taxon>Diplogasteroidea</taxon>
        <taxon>Neodiplogasteridae</taxon>
        <taxon>Pristionchus</taxon>
    </lineage>
</organism>
<dbReference type="AlphaFoldDB" id="A0AAN5I291"/>
<dbReference type="Proteomes" id="UP001328107">
    <property type="component" value="Unassembled WGS sequence"/>
</dbReference>
<evidence type="ECO:0000313" key="2">
    <source>
        <dbReference type="EMBL" id="GMR49228.1"/>
    </source>
</evidence>
<keyword evidence="1" id="KW-0812">Transmembrane</keyword>
<evidence type="ECO:0000313" key="3">
    <source>
        <dbReference type="Proteomes" id="UP001328107"/>
    </source>
</evidence>
<accession>A0AAN5I291</accession>
<sequence length="62" mass="7470">FSDFNEFCRSFLAVVPWKPFISFVAYEFVIVNNTTCTAYVFFIYQLHWIFTINEVFNAEIRL</sequence>
<dbReference type="EMBL" id="BTRK01000004">
    <property type="protein sequence ID" value="GMR49228.1"/>
    <property type="molecule type" value="Genomic_DNA"/>
</dbReference>
<feature type="non-terminal residue" evidence="2">
    <location>
        <position position="62"/>
    </location>
</feature>
<reference evidence="3" key="1">
    <citation type="submission" date="2022-10" db="EMBL/GenBank/DDBJ databases">
        <title>Genome assembly of Pristionchus species.</title>
        <authorList>
            <person name="Yoshida K."/>
            <person name="Sommer R.J."/>
        </authorList>
    </citation>
    <scope>NUCLEOTIDE SEQUENCE [LARGE SCALE GENOMIC DNA]</scope>
    <source>
        <strain evidence="3">RS5460</strain>
    </source>
</reference>
<evidence type="ECO:0000256" key="1">
    <source>
        <dbReference type="SAM" id="Phobius"/>
    </source>
</evidence>
<feature type="non-terminal residue" evidence="2">
    <location>
        <position position="1"/>
    </location>
</feature>
<keyword evidence="3" id="KW-1185">Reference proteome</keyword>
<keyword evidence="1" id="KW-0472">Membrane</keyword>
<protein>
    <submittedName>
        <fullName evidence="2">Uncharacterized protein</fullName>
    </submittedName>
</protein>
<keyword evidence="1" id="KW-1133">Transmembrane helix</keyword>
<proteinExistence type="predicted"/>
<name>A0AAN5I291_9BILA</name>
<gene>
    <name evidence="2" type="ORF">PMAYCL1PPCAC_19423</name>
</gene>